<sequence length="127" mass="14641">MVQQTAHYHILEQRPSDHYEVCIATKADEQRQLAEVRMPRVFAEGADLAREFAVMRAIGRHQNVIGLVEYNATAPIYMALQYPKAQSLFHYLVNLKAGGDLTERWCRFFFLRQIVGGVVQMGSRIWT</sequence>
<keyword evidence="2" id="KW-1185">Reference proteome</keyword>
<dbReference type="EMBL" id="RRYP01013229">
    <property type="protein sequence ID" value="TNV76628.1"/>
    <property type="molecule type" value="Genomic_DNA"/>
</dbReference>
<accession>A0A8J8NK60</accession>
<dbReference type="SUPFAM" id="SSF56112">
    <property type="entry name" value="Protein kinase-like (PK-like)"/>
    <property type="match status" value="1"/>
</dbReference>
<gene>
    <name evidence="1" type="ORF">FGO68_gene9724</name>
</gene>
<evidence type="ECO:0000313" key="2">
    <source>
        <dbReference type="Proteomes" id="UP000785679"/>
    </source>
</evidence>
<dbReference type="AlphaFoldDB" id="A0A8J8NK60"/>
<dbReference type="Gene3D" id="1.10.510.10">
    <property type="entry name" value="Transferase(Phosphotransferase) domain 1"/>
    <property type="match status" value="1"/>
</dbReference>
<proteinExistence type="predicted"/>
<organism evidence="1 2">
    <name type="scientific">Halteria grandinella</name>
    <dbReference type="NCBI Taxonomy" id="5974"/>
    <lineage>
        <taxon>Eukaryota</taxon>
        <taxon>Sar</taxon>
        <taxon>Alveolata</taxon>
        <taxon>Ciliophora</taxon>
        <taxon>Intramacronucleata</taxon>
        <taxon>Spirotrichea</taxon>
        <taxon>Stichotrichia</taxon>
        <taxon>Sporadotrichida</taxon>
        <taxon>Halteriidae</taxon>
        <taxon>Halteria</taxon>
    </lineage>
</organism>
<dbReference type="Proteomes" id="UP000785679">
    <property type="component" value="Unassembled WGS sequence"/>
</dbReference>
<name>A0A8J8NK60_HALGN</name>
<comment type="caution">
    <text evidence="1">The sequence shown here is derived from an EMBL/GenBank/DDBJ whole genome shotgun (WGS) entry which is preliminary data.</text>
</comment>
<evidence type="ECO:0008006" key="3">
    <source>
        <dbReference type="Google" id="ProtNLM"/>
    </source>
</evidence>
<reference evidence="1" key="1">
    <citation type="submission" date="2019-06" db="EMBL/GenBank/DDBJ databases">
        <authorList>
            <person name="Zheng W."/>
        </authorList>
    </citation>
    <scope>NUCLEOTIDE SEQUENCE</scope>
    <source>
        <strain evidence="1">QDHG01</strain>
    </source>
</reference>
<evidence type="ECO:0000313" key="1">
    <source>
        <dbReference type="EMBL" id="TNV76628.1"/>
    </source>
</evidence>
<dbReference type="InterPro" id="IPR011009">
    <property type="entry name" value="Kinase-like_dom_sf"/>
</dbReference>
<protein>
    <recommendedName>
        <fullName evidence="3">Protein kinase domain-containing protein</fullName>
    </recommendedName>
</protein>